<keyword evidence="1" id="KW-0812">Transmembrane</keyword>
<dbReference type="AlphaFoldDB" id="A0A174N5M4"/>
<dbReference type="Proteomes" id="UP000095541">
    <property type="component" value="Unassembled WGS sequence"/>
</dbReference>
<organism evidence="2 3">
    <name type="scientific">Bacteroides thetaiotaomicron</name>
    <dbReference type="NCBI Taxonomy" id="818"/>
    <lineage>
        <taxon>Bacteria</taxon>
        <taxon>Pseudomonadati</taxon>
        <taxon>Bacteroidota</taxon>
        <taxon>Bacteroidia</taxon>
        <taxon>Bacteroidales</taxon>
        <taxon>Bacteroidaceae</taxon>
        <taxon>Bacteroides</taxon>
    </lineage>
</organism>
<keyword evidence="1" id="KW-0472">Membrane</keyword>
<evidence type="ECO:0000256" key="1">
    <source>
        <dbReference type="SAM" id="Phobius"/>
    </source>
</evidence>
<keyword evidence="1" id="KW-1133">Transmembrane helix</keyword>
<dbReference type="EMBL" id="CZBI01000001">
    <property type="protein sequence ID" value="CUP41405.1"/>
    <property type="molecule type" value="Genomic_DNA"/>
</dbReference>
<protein>
    <submittedName>
        <fullName evidence="2">Uncharacterized protein</fullName>
    </submittedName>
</protein>
<gene>
    <name evidence="2" type="ORF">ERS852557_00512</name>
</gene>
<proteinExistence type="predicted"/>
<reference evidence="2 3" key="1">
    <citation type="submission" date="2015-09" db="EMBL/GenBank/DDBJ databases">
        <authorList>
            <consortium name="Pathogen Informatics"/>
        </authorList>
    </citation>
    <scope>NUCLEOTIDE SEQUENCE [LARGE SCALE GENOMIC DNA]</scope>
    <source>
        <strain evidence="2 3">2789STDY5834945</strain>
    </source>
</reference>
<name>A0A174N5M4_BACT4</name>
<evidence type="ECO:0000313" key="2">
    <source>
        <dbReference type="EMBL" id="CUP41405.1"/>
    </source>
</evidence>
<sequence length="51" mass="6068">MKSRKDITLALIKKEDVSNSYLHIFFQFVFQLIITPIPDYWGPVLGLMRFH</sequence>
<accession>A0A174N5M4</accession>
<feature type="transmembrane region" description="Helical" evidence="1">
    <location>
        <begin position="21"/>
        <end position="41"/>
    </location>
</feature>
<evidence type="ECO:0000313" key="3">
    <source>
        <dbReference type="Proteomes" id="UP000095541"/>
    </source>
</evidence>